<gene>
    <name evidence="2" type="ORF">A2930_01985</name>
</gene>
<dbReference type="Proteomes" id="UP000178114">
    <property type="component" value="Unassembled WGS sequence"/>
</dbReference>
<comment type="caution">
    <text evidence="2">The sequence shown here is derived from an EMBL/GenBank/DDBJ whole genome shotgun (WGS) entry which is preliminary data.</text>
</comment>
<proteinExistence type="predicted"/>
<accession>A0A1F5X029</accession>
<evidence type="ECO:0000313" key="2">
    <source>
        <dbReference type="EMBL" id="OGF81213.1"/>
    </source>
</evidence>
<sequence>MITALILAQTVFYITVSTAIIAVGVFCGVVAYHLIHITRELEGLSHNLHKASGEAGERINDILDRLSDLSILSYFLKKGRRSHFKK</sequence>
<keyword evidence="1" id="KW-0812">Transmembrane</keyword>
<dbReference type="AlphaFoldDB" id="A0A1F5X029"/>
<dbReference type="STRING" id="1798351.A2930_01985"/>
<keyword evidence="1" id="KW-1133">Transmembrane helix</keyword>
<keyword evidence="1" id="KW-0472">Membrane</keyword>
<dbReference type="EMBL" id="MFID01000014">
    <property type="protein sequence ID" value="OGF81213.1"/>
    <property type="molecule type" value="Genomic_DNA"/>
</dbReference>
<name>A0A1F5X029_9BACT</name>
<reference evidence="2 3" key="1">
    <citation type="journal article" date="2016" name="Nat. Commun.">
        <title>Thousands of microbial genomes shed light on interconnected biogeochemical processes in an aquifer system.</title>
        <authorList>
            <person name="Anantharaman K."/>
            <person name="Brown C.T."/>
            <person name="Hug L.A."/>
            <person name="Sharon I."/>
            <person name="Castelle C.J."/>
            <person name="Probst A.J."/>
            <person name="Thomas B.C."/>
            <person name="Singh A."/>
            <person name="Wilkins M.J."/>
            <person name="Karaoz U."/>
            <person name="Brodie E.L."/>
            <person name="Williams K.H."/>
            <person name="Hubbard S.S."/>
            <person name="Banfield J.F."/>
        </authorList>
    </citation>
    <scope>NUCLEOTIDE SEQUENCE [LARGE SCALE GENOMIC DNA]</scope>
</reference>
<organism evidence="2 3">
    <name type="scientific">Candidatus Giovannonibacteria bacterium RIFCSPLOWO2_01_FULL_45_34</name>
    <dbReference type="NCBI Taxonomy" id="1798351"/>
    <lineage>
        <taxon>Bacteria</taxon>
        <taxon>Candidatus Giovannoniibacteriota</taxon>
    </lineage>
</organism>
<evidence type="ECO:0000313" key="3">
    <source>
        <dbReference type="Proteomes" id="UP000178114"/>
    </source>
</evidence>
<evidence type="ECO:0000256" key="1">
    <source>
        <dbReference type="SAM" id="Phobius"/>
    </source>
</evidence>
<protein>
    <submittedName>
        <fullName evidence="2">Uncharacterized protein</fullName>
    </submittedName>
</protein>
<feature type="transmembrane region" description="Helical" evidence="1">
    <location>
        <begin position="12"/>
        <end position="35"/>
    </location>
</feature>